<reference evidence="1 2" key="1">
    <citation type="submission" date="2016-10" db="EMBL/GenBank/DDBJ databases">
        <authorList>
            <person name="de Groot N.N."/>
        </authorList>
    </citation>
    <scope>NUCLEOTIDE SEQUENCE [LARGE SCALE GENOMIC DNA]</scope>
    <source>
        <strain evidence="1 2">CGMCC 1.10076</strain>
    </source>
</reference>
<dbReference type="OrthoDB" id="1367754at2"/>
<keyword evidence="2" id="KW-1185">Reference proteome</keyword>
<evidence type="ECO:0000313" key="1">
    <source>
        <dbReference type="EMBL" id="SDK15111.1"/>
    </source>
</evidence>
<proteinExistence type="predicted"/>
<dbReference type="EMBL" id="FNEZ01000004">
    <property type="protein sequence ID" value="SDK15111.1"/>
    <property type="molecule type" value="Genomic_DNA"/>
</dbReference>
<gene>
    <name evidence="1" type="ORF">SAMN04487935_2624</name>
</gene>
<accession>A0A1G8ZJ82</accession>
<evidence type="ECO:0000313" key="2">
    <source>
        <dbReference type="Proteomes" id="UP000199580"/>
    </source>
</evidence>
<sequence>MEDKINTIEDLKELASHAFHVIEPCKSRKGKATVQISMNSYAELSWYLIDVIKVSVAALDAEHESVTYVRNISSAVSGVLAKLLNIIPLEEMDLLDKIHEIILPIQEEEKKE</sequence>
<dbReference type="STRING" id="1128970.SAMN04487935_2624"/>
<dbReference type="Proteomes" id="UP000199580">
    <property type="component" value="Unassembled WGS sequence"/>
</dbReference>
<organism evidence="1 2">
    <name type="scientific">Flavobacterium noncentrifugens</name>
    <dbReference type="NCBI Taxonomy" id="1128970"/>
    <lineage>
        <taxon>Bacteria</taxon>
        <taxon>Pseudomonadati</taxon>
        <taxon>Bacteroidota</taxon>
        <taxon>Flavobacteriia</taxon>
        <taxon>Flavobacteriales</taxon>
        <taxon>Flavobacteriaceae</taxon>
        <taxon>Flavobacterium</taxon>
    </lineage>
</organism>
<dbReference type="AlphaFoldDB" id="A0A1G8ZJ82"/>
<name>A0A1G8ZJ82_9FLAO</name>
<dbReference type="RefSeq" id="WP_091396349.1">
    <property type="nucleotide sequence ID" value="NZ_BKAI01000019.1"/>
</dbReference>
<protein>
    <submittedName>
        <fullName evidence="1">Uncharacterized protein</fullName>
    </submittedName>
</protein>